<evidence type="ECO:0000256" key="3">
    <source>
        <dbReference type="ARBA" id="ARBA00022989"/>
    </source>
</evidence>
<feature type="transmembrane region" description="Helical" evidence="5">
    <location>
        <begin position="303"/>
        <end position="329"/>
    </location>
</feature>
<dbReference type="Pfam" id="PF00083">
    <property type="entry name" value="Sugar_tr"/>
    <property type="match status" value="1"/>
</dbReference>
<feature type="domain" description="Major facilitator superfamily (MFS) profile" evidence="6">
    <location>
        <begin position="38"/>
        <end position="474"/>
    </location>
</feature>
<dbReference type="PROSITE" id="PS50850">
    <property type="entry name" value="MFS"/>
    <property type="match status" value="1"/>
</dbReference>
<keyword evidence="4 5" id="KW-0472">Membrane</keyword>
<protein>
    <recommendedName>
        <fullName evidence="6">Major facilitator superfamily (MFS) profile domain-containing protein</fullName>
    </recommendedName>
</protein>
<feature type="transmembrane region" description="Helical" evidence="5">
    <location>
        <begin position="224"/>
        <end position="242"/>
    </location>
</feature>
<feature type="transmembrane region" description="Helical" evidence="5">
    <location>
        <begin position="28"/>
        <end position="49"/>
    </location>
</feature>
<dbReference type="GO" id="GO:0022857">
    <property type="term" value="F:transmembrane transporter activity"/>
    <property type="evidence" value="ECO:0007669"/>
    <property type="project" value="InterPro"/>
</dbReference>
<dbReference type="AlphaFoldDB" id="A0AAF3JCC9"/>
<evidence type="ECO:0000256" key="5">
    <source>
        <dbReference type="SAM" id="Phobius"/>
    </source>
</evidence>
<dbReference type="WBParaSite" id="MBELARI_LOCUS9905">
    <property type="protein sequence ID" value="MBELARI_LOCUS9905"/>
    <property type="gene ID" value="MBELARI_LOCUS9905"/>
</dbReference>
<proteinExistence type="predicted"/>
<feature type="transmembrane region" description="Helical" evidence="5">
    <location>
        <begin position="164"/>
        <end position="185"/>
    </location>
</feature>
<keyword evidence="3 5" id="KW-1133">Transmembrane helix</keyword>
<keyword evidence="2 5" id="KW-0812">Transmembrane</keyword>
<evidence type="ECO:0000259" key="6">
    <source>
        <dbReference type="PROSITE" id="PS50850"/>
    </source>
</evidence>
<feature type="transmembrane region" description="Helical" evidence="5">
    <location>
        <begin position="139"/>
        <end position="158"/>
    </location>
</feature>
<feature type="transmembrane region" description="Helical" evidence="5">
    <location>
        <begin position="197"/>
        <end position="218"/>
    </location>
</feature>
<organism evidence="7 8">
    <name type="scientific">Mesorhabditis belari</name>
    <dbReference type="NCBI Taxonomy" id="2138241"/>
    <lineage>
        <taxon>Eukaryota</taxon>
        <taxon>Metazoa</taxon>
        <taxon>Ecdysozoa</taxon>
        <taxon>Nematoda</taxon>
        <taxon>Chromadorea</taxon>
        <taxon>Rhabditida</taxon>
        <taxon>Rhabditina</taxon>
        <taxon>Rhabditomorpha</taxon>
        <taxon>Rhabditoidea</taxon>
        <taxon>Rhabditidae</taxon>
        <taxon>Mesorhabditinae</taxon>
        <taxon>Mesorhabditis</taxon>
    </lineage>
</organism>
<dbReference type="Gene3D" id="1.20.1250.20">
    <property type="entry name" value="MFS general substrate transporter like domains"/>
    <property type="match status" value="1"/>
</dbReference>
<evidence type="ECO:0000256" key="1">
    <source>
        <dbReference type="ARBA" id="ARBA00004141"/>
    </source>
</evidence>
<name>A0AAF3JCC9_9BILA</name>
<feature type="transmembrane region" description="Helical" evidence="5">
    <location>
        <begin position="375"/>
        <end position="396"/>
    </location>
</feature>
<evidence type="ECO:0000313" key="7">
    <source>
        <dbReference type="Proteomes" id="UP000887575"/>
    </source>
</evidence>
<evidence type="ECO:0000313" key="8">
    <source>
        <dbReference type="WBParaSite" id="MBELARI_LOCUS9905"/>
    </source>
</evidence>
<feature type="transmembrane region" description="Helical" evidence="5">
    <location>
        <begin position="341"/>
        <end position="363"/>
    </location>
</feature>
<dbReference type="InterPro" id="IPR005828">
    <property type="entry name" value="MFS_sugar_transport-like"/>
</dbReference>
<dbReference type="SUPFAM" id="SSF103473">
    <property type="entry name" value="MFS general substrate transporter"/>
    <property type="match status" value="1"/>
</dbReference>
<accession>A0AAF3JCC9</accession>
<dbReference type="PANTHER" id="PTHR24064">
    <property type="entry name" value="SOLUTE CARRIER FAMILY 22 MEMBER"/>
    <property type="match status" value="1"/>
</dbReference>
<dbReference type="InterPro" id="IPR020846">
    <property type="entry name" value="MFS_dom"/>
</dbReference>
<evidence type="ECO:0000256" key="4">
    <source>
        <dbReference type="ARBA" id="ARBA00023136"/>
    </source>
</evidence>
<sequence length="474" mass="53543">MRNPKEKLLNENEMAPTKIDDFLRLGRYSLLICIACELVVLMQAGNLLFMVFGGAPPKLIACQNDSSVIDLPEGILCEMYHNGTCDPRLEYSFNSVNVEFNYICGDSSSIKDSTSIQMIGYVIGTLIFGQISDHFGRKLPMLITVLLTGIFGFASSFAHNLYTFTALRFLAIFFNTGHVVIVVVFMCETLPMRHRMWLNFLINWSPNILLVTCFAFILGDWRKLSILINLLAIPICILLFFSEESVYWLVRKGKIEEALETIEKMGKIDGKTMDLDGAKKIFEEERQQAQKTASRRYFFHHLFYSWTLVSYSITMFASYMCVGIFNYGIMFNLETLSGSLYNNMITVASLRMILNLSSAAADFKLKWLGRLTAHYIFGGYATCAVLGIIVIQYFGLELTYSLLVRWLVISASSMASQIFLTNQVTCSEIYPTPIRNIAYAMTQLSGSTGSILGAQLFKLSELSIQLPYLLTLQT</sequence>
<evidence type="ECO:0000256" key="2">
    <source>
        <dbReference type="ARBA" id="ARBA00022692"/>
    </source>
</evidence>
<comment type="subcellular location">
    <subcellularLocation>
        <location evidence="1">Membrane</location>
        <topology evidence="1">Multi-pass membrane protein</topology>
    </subcellularLocation>
</comment>
<feature type="transmembrane region" description="Helical" evidence="5">
    <location>
        <begin position="115"/>
        <end position="132"/>
    </location>
</feature>
<keyword evidence="7" id="KW-1185">Reference proteome</keyword>
<dbReference type="GO" id="GO:0016020">
    <property type="term" value="C:membrane"/>
    <property type="evidence" value="ECO:0007669"/>
    <property type="project" value="UniProtKB-SubCell"/>
</dbReference>
<dbReference type="Proteomes" id="UP000887575">
    <property type="component" value="Unassembled WGS sequence"/>
</dbReference>
<dbReference type="InterPro" id="IPR036259">
    <property type="entry name" value="MFS_trans_sf"/>
</dbReference>
<reference evidence="8" key="1">
    <citation type="submission" date="2024-02" db="UniProtKB">
        <authorList>
            <consortium name="WormBaseParasite"/>
        </authorList>
    </citation>
    <scope>IDENTIFICATION</scope>
</reference>